<dbReference type="PANTHER" id="PTHR42745:SF1">
    <property type="entry name" value="ARABINOSE 5-PHOSPHATE ISOMERASE KDSD"/>
    <property type="match status" value="1"/>
</dbReference>
<reference evidence="3 4" key="1">
    <citation type="submission" date="2019-06" db="EMBL/GenBank/DDBJ databases">
        <title>Metagenome assembled Genome of Spiribacter salinus SL48-SHIP from the microbial mat of Salt Lake 48 (Novosibirsk region, Russia).</title>
        <authorList>
            <person name="Shipova A."/>
            <person name="Rozanov A.S."/>
            <person name="Bryanskaya A.V."/>
            <person name="Peltek S.E."/>
        </authorList>
    </citation>
    <scope>NUCLEOTIDE SEQUENCE [LARGE SCALE GENOMIC DNA]</scope>
    <source>
        <strain evidence="3">SL48-SHIP-2</strain>
    </source>
</reference>
<dbReference type="InterPro" id="IPR046342">
    <property type="entry name" value="CBS_dom_sf"/>
</dbReference>
<name>A0A540V7U5_9GAMM</name>
<evidence type="ECO:0000313" key="4">
    <source>
        <dbReference type="Proteomes" id="UP000315400"/>
    </source>
</evidence>
<keyword evidence="1" id="KW-0129">CBS domain</keyword>
<protein>
    <submittedName>
        <fullName evidence="3">CBS domain-containing protein</fullName>
    </submittedName>
</protein>
<gene>
    <name evidence="3" type="ORF">FKY71_18975</name>
</gene>
<dbReference type="Pfam" id="PF00571">
    <property type="entry name" value="CBS"/>
    <property type="match status" value="1"/>
</dbReference>
<dbReference type="Proteomes" id="UP000315400">
    <property type="component" value="Unassembled WGS sequence"/>
</dbReference>
<dbReference type="PANTHER" id="PTHR42745">
    <property type="match status" value="1"/>
</dbReference>
<dbReference type="SUPFAM" id="SSF54631">
    <property type="entry name" value="CBS-domain pair"/>
    <property type="match status" value="1"/>
</dbReference>
<dbReference type="Gene3D" id="3.10.580.10">
    <property type="entry name" value="CBS-domain"/>
    <property type="match status" value="1"/>
</dbReference>
<evidence type="ECO:0000256" key="1">
    <source>
        <dbReference type="PROSITE-ProRule" id="PRU00703"/>
    </source>
</evidence>
<dbReference type="PROSITE" id="PS51371">
    <property type="entry name" value="CBS"/>
    <property type="match status" value="1"/>
</dbReference>
<feature type="domain" description="CBS" evidence="2">
    <location>
        <begin position="53"/>
        <end position="105"/>
    </location>
</feature>
<proteinExistence type="predicted"/>
<comment type="caution">
    <text evidence="3">The sequence shown here is derived from an EMBL/GenBank/DDBJ whole genome shotgun (WGS) entry which is preliminary data.</text>
</comment>
<organism evidence="3 4">
    <name type="scientific">Spiribacter salinus</name>
    <dbReference type="NCBI Taxonomy" id="1335746"/>
    <lineage>
        <taxon>Bacteria</taxon>
        <taxon>Pseudomonadati</taxon>
        <taxon>Pseudomonadota</taxon>
        <taxon>Gammaproteobacteria</taxon>
        <taxon>Chromatiales</taxon>
        <taxon>Ectothiorhodospiraceae</taxon>
        <taxon>Spiribacter</taxon>
    </lineage>
</organism>
<accession>A0A540V7U5</accession>
<dbReference type="InterPro" id="IPR050986">
    <property type="entry name" value="GutQ/KpsF_isomerases"/>
</dbReference>
<evidence type="ECO:0000259" key="2">
    <source>
        <dbReference type="PROSITE" id="PS51371"/>
    </source>
</evidence>
<evidence type="ECO:0000313" key="3">
    <source>
        <dbReference type="EMBL" id="TQE92836.1"/>
    </source>
</evidence>
<sequence length="105" mass="11626">MPIVRTRVPPMSLACAPKTCSTRTRTVDLVRLLPLDLRRNIDRLPDRDPLEIATRDPVTVSPDCFASEALALVNARKVQALLVVDDDRRPAGVLHLHDLLRAGVV</sequence>
<dbReference type="SMART" id="SM00116">
    <property type="entry name" value="CBS"/>
    <property type="match status" value="1"/>
</dbReference>
<dbReference type="EMBL" id="VIFK01000550">
    <property type="protein sequence ID" value="TQE92836.1"/>
    <property type="molecule type" value="Genomic_DNA"/>
</dbReference>
<dbReference type="AlphaFoldDB" id="A0A540V7U5"/>
<dbReference type="InterPro" id="IPR000644">
    <property type="entry name" value="CBS_dom"/>
</dbReference>